<name>W0V880_9BURK</name>
<evidence type="ECO:0000259" key="5">
    <source>
        <dbReference type="PROSITE" id="PS50885"/>
    </source>
</evidence>
<evidence type="ECO:0000256" key="3">
    <source>
        <dbReference type="SAM" id="Coils"/>
    </source>
</evidence>
<evidence type="ECO:0000313" key="7">
    <source>
        <dbReference type="Proteomes" id="UP000027604"/>
    </source>
</evidence>
<keyword evidence="4" id="KW-1133">Transmembrane helix</keyword>
<dbReference type="EMBL" id="HG322949">
    <property type="protein sequence ID" value="CDG83457.1"/>
    <property type="molecule type" value="Genomic_DNA"/>
</dbReference>
<dbReference type="InterPro" id="IPR003660">
    <property type="entry name" value="HAMP_dom"/>
</dbReference>
<dbReference type="GO" id="GO:0006935">
    <property type="term" value="P:chemotaxis"/>
    <property type="evidence" value="ECO:0007669"/>
    <property type="project" value="UniProtKB-KW"/>
</dbReference>
<dbReference type="STRING" id="1349767.GJA_2825"/>
<dbReference type="OrthoDB" id="8768161at2"/>
<dbReference type="SMART" id="SM00304">
    <property type="entry name" value="HAMP"/>
    <property type="match status" value="1"/>
</dbReference>
<dbReference type="RefSeq" id="WP_081905392.1">
    <property type="nucleotide sequence ID" value="NZ_BCTH01000035.1"/>
</dbReference>
<comment type="similarity">
    <text evidence="2">Belongs to the methyl-accepting chemotaxis (MCP) protein family.</text>
</comment>
<evidence type="ECO:0000256" key="2">
    <source>
        <dbReference type="ARBA" id="ARBA00029447"/>
    </source>
</evidence>
<dbReference type="KEGG" id="jag:GJA_2825"/>
<sequence>MLSKLKIGPKLMLAPVAALIFMIVLSGLAYTGLARQNRALENIVQERTARIKQAADLAASANRSHARMYQMLSWVNASFSSARINALILDMKKRQADIERAYVELEVATEPGGAERKLIEQSHAAHTLYARAIADVIELALVDPSMAVNAMSKAERAFDMVALRMEQLSKLEQELNQHAYLDAQAEFRTLAILLPLLAGVSVSLALLLTVAVRRAMLADIGAIAGAAASLARGDVSVRLAAGGNDEIAAAARSLDNGFQLLSQTMAGVRVSAHSIDAAARDMACGQAHLALRSQTQTGVILDGLEAVRQARQMNGLPWPAGAQQMACWQEVNLAMLEMERLNRQNASLVELAAREARDLQAQAVDLSKAVTVFRLDDDDMPGEAQRVSLIIR</sequence>
<feature type="transmembrane region" description="Helical" evidence="4">
    <location>
        <begin position="190"/>
        <end position="212"/>
    </location>
</feature>
<gene>
    <name evidence="6" type="ORF">GJA_2825</name>
</gene>
<reference evidence="6 7" key="1">
    <citation type="journal article" date="2015" name="Genome Announc.">
        <title>Genome Sequence of Mushroom Soft-Rot Pathogen Janthinobacterium agaricidamnosum.</title>
        <authorList>
            <person name="Graupner K."/>
            <person name="Lackner G."/>
            <person name="Hertweck C."/>
        </authorList>
    </citation>
    <scope>NUCLEOTIDE SEQUENCE [LARGE SCALE GENOMIC DNA]</scope>
    <source>
        <strain evidence="7">NBRC 102515 / DSM 9628</strain>
    </source>
</reference>
<feature type="domain" description="HAMP" evidence="5">
    <location>
        <begin position="214"/>
        <end position="266"/>
    </location>
</feature>
<dbReference type="GO" id="GO:0007165">
    <property type="term" value="P:signal transduction"/>
    <property type="evidence" value="ECO:0007669"/>
    <property type="project" value="InterPro"/>
</dbReference>
<dbReference type="HOGENOM" id="CLU_703538_0_0_4"/>
<proteinExistence type="inferred from homology"/>
<protein>
    <submittedName>
        <fullName evidence="6">HAMP domain protein</fullName>
    </submittedName>
</protein>
<dbReference type="InterPro" id="IPR051310">
    <property type="entry name" value="MCP_chemotaxis"/>
</dbReference>
<keyword evidence="7" id="KW-1185">Reference proteome</keyword>
<feature type="coiled-coil region" evidence="3">
    <location>
        <begin position="331"/>
        <end position="369"/>
    </location>
</feature>
<dbReference type="Proteomes" id="UP000027604">
    <property type="component" value="Chromosome I"/>
</dbReference>
<keyword evidence="1" id="KW-0145">Chemotaxis</keyword>
<keyword evidence="3" id="KW-0175">Coiled coil</keyword>
<evidence type="ECO:0000256" key="4">
    <source>
        <dbReference type="SAM" id="Phobius"/>
    </source>
</evidence>
<accession>W0V880</accession>
<dbReference type="Pfam" id="PF12729">
    <property type="entry name" value="4HB_MCP_1"/>
    <property type="match status" value="1"/>
</dbReference>
<organism evidence="6 7">
    <name type="scientific">Janthinobacterium agaricidamnosum NBRC 102515 = DSM 9628</name>
    <dbReference type="NCBI Taxonomy" id="1349767"/>
    <lineage>
        <taxon>Bacteria</taxon>
        <taxon>Pseudomonadati</taxon>
        <taxon>Pseudomonadota</taxon>
        <taxon>Betaproteobacteria</taxon>
        <taxon>Burkholderiales</taxon>
        <taxon>Oxalobacteraceae</taxon>
        <taxon>Janthinobacterium</taxon>
    </lineage>
</organism>
<dbReference type="AlphaFoldDB" id="W0V880"/>
<dbReference type="Gene3D" id="6.10.340.10">
    <property type="match status" value="1"/>
</dbReference>
<evidence type="ECO:0000313" key="6">
    <source>
        <dbReference type="EMBL" id="CDG83457.1"/>
    </source>
</evidence>
<dbReference type="eggNOG" id="COG0840">
    <property type="taxonomic scope" value="Bacteria"/>
</dbReference>
<dbReference type="Pfam" id="PF00672">
    <property type="entry name" value="HAMP"/>
    <property type="match status" value="1"/>
</dbReference>
<evidence type="ECO:0000256" key="1">
    <source>
        <dbReference type="ARBA" id="ARBA00022500"/>
    </source>
</evidence>
<dbReference type="PROSITE" id="PS50885">
    <property type="entry name" value="HAMP"/>
    <property type="match status" value="1"/>
</dbReference>
<dbReference type="PANTHER" id="PTHR43531:SF11">
    <property type="entry name" value="METHYL-ACCEPTING CHEMOTAXIS PROTEIN 3"/>
    <property type="match status" value="1"/>
</dbReference>
<dbReference type="InterPro" id="IPR024478">
    <property type="entry name" value="HlyB_4HB_MCP"/>
</dbReference>
<dbReference type="GO" id="GO:0004888">
    <property type="term" value="F:transmembrane signaling receptor activity"/>
    <property type="evidence" value="ECO:0007669"/>
    <property type="project" value="TreeGrafter"/>
</dbReference>
<dbReference type="PATRIC" id="fig|1349767.4.peg.4548"/>
<keyword evidence="4" id="KW-0472">Membrane</keyword>
<keyword evidence="4" id="KW-0812">Transmembrane</keyword>
<dbReference type="PANTHER" id="PTHR43531">
    <property type="entry name" value="PROTEIN ICFG"/>
    <property type="match status" value="1"/>
</dbReference>
<dbReference type="GO" id="GO:0005886">
    <property type="term" value="C:plasma membrane"/>
    <property type="evidence" value="ECO:0007669"/>
    <property type="project" value="TreeGrafter"/>
</dbReference>
<feature type="transmembrane region" description="Helical" evidence="4">
    <location>
        <begin position="12"/>
        <end position="33"/>
    </location>
</feature>